<reference evidence="2" key="1">
    <citation type="journal article" date="2019" name="Int. J. Syst. Evol. Microbiol.">
        <title>The Global Catalogue of Microorganisms (GCM) 10K type strain sequencing project: providing services to taxonomists for standard genome sequencing and annotation.</title>
        <authorList>
            <consortium name="The Broad Institute Genomics Platform"/>
            <consortium name="The Broad Institute Genome Sequencing Center for Infectious Disease"/>
            <person name="Wu L."/>
            <person name="Ma J."/>
        </authorList>
    </citation>
    <scope>NUCLEOTIDE SEQUENCE [LARGE SCALE GENOMIC DNA]</scope>
    <source>
        <strain evidence="2">TBRC 7912</strain>
    </source>
</reference>
<accession>A0ABV8F1V2</accession>
<evidence type="ECO:0000313" key="1">
    <source>
        <dbReference type="EMBL" id="MFC3982649.1"/>
    </source>
</evidence>
<proteinExistence type="predicted"/>
<name>A0ABV8F1V2_9ACTN</name>
<comment type="caution">
    <text evidence="1">The sequence shown here is derived from an EMBL/GenBank/DDBJ whole genome shotgun (WGS) entry which is preliminary data.</text>
</comment>
<evidence type="ECO:0000313" key="2">
    <source>
        <dbReference type="Proteomes" id="UP001595698"/>
    </source>
</evidence>
<sequence>MSGTRMRLADVAQLDPDITPEGLRERYGDDPDTISLLAVAEATLNRVPSGLSRWLSSAETCEVWEDVLIRQEGLHQLSWWNNVLGSGFDDPLTRRAERRLARIRQRGVEARLTVEAHAGLTTDRAAASAVAALVAAHREEADSLLRPGGAGDGLPPEVARMLAMGTTAFRELVGNDIKDSGVCHPLRHPALLSRWYEALVAIGTMAFTEIGLEVTPVRVRNLFAVPDPHLIQARHDASREKWASKLTFLTHVRAALVEQDRRSRRAEAPVHRHLVERYPVQYAELVQQARQDPRNHRPAHRPPHPTVFDDHADILREHGWDVRWIFDGHRVWLDAWPIGERTGRPSLPAWRTGGRLIATAVRNRNTGRSAWRWSTPTYVFYGRGQGRYTLLTGADALCHLAETNPRATPRRFFKAMVPPVREHLEAHVPPDGHRWRRPFPECFPALHYR</sequence>
<keyword evidence="2" id="KW-1185">Reference proteome</keyword>
<dbReference type="Proteomes" id="UP001595698">
    <property type="component" value="Unassembled WGS sequence"/>
</dbReference>
<dbReference type="EMBL" id="JBHSBC010000021">
    <property type="protein sequence ID" value="MFC3982649.1"/>
    <property type="molecule type" value="Genomic_DNA"/>
</dbReference>
<protein>
    <submittedName>
        <fullName evidence="1">Uncharacterized protein</fullName>
    </submittedName>
</protein>
<organism evidence="1 2">
    <name type="scientific">Streptosporangium jomthongense</name>
    <dbReference type="NCBI Taxonomy" id="1193683"/>
    <lineage>
        <taxon>Bacteria</taxon>
        <taxon>Bacillati</taxon>
        <taxon>Actinomycetota</taxon>
        <taxon>Actinomycetes</taxon>
        <taxon>Streptosporangiales</taxon>
        <taxon>Streptosporangiaceae</taxon>
        <taxon>Streptosporangium</taxon>
    </lineage>
</organism>
<dbReference type="RefSeq" id="WP_362917464.1">
    <property type="nucleotide sequence ID" value="NZ_JBHSBC010000021.1"/>
</dbReference>
<gene>
    <name evidence="1" type="ORF">ACFOYY_21075</name>
</gene>